<keyword evidence="2" id="KW-0614">Plasmid</keyword>
<name>A0A9W3SJE1_BACTU</name>
<dbReference type="RefSeq" id="WP_065486901.1">
    <property type="nucleotide sequence ID" value="NZ_CP015355.1"/>
</dbReference>
<protein>
    <recommendedName>
        <fullName evidence="4">Lipoprotein</fullName>
    </recommendedName>
</protein>
<evidence type="ECO:0000313" key="3">
    <source>
        <dbReference type="Proteomes" id="UP000092743"/>
    </source>
</evidence>
<dbReference type="PROSITE" id="PS51257">
    <property type="entry name" value="PROKAR_LIPOPROTEIN"/>
    <property type="match status" value="1"/>
</dbReference>
<feature type="transmembrane region" description="Helical" evidence="1">
    <location>
        <begin position="7"/>
        <end position="27"/>
    </location>
</feature>
<proteinExistence type="predicted"/>
<keyword evidence="1" id="KW-0472">Membrane</keyword>
<evidence type="ECO:0000313" key="2">
    <source>
        <dbReference type="EMBL" id="ANS52227.1"/>
    </source>
</evidence>
<evidence type="ECO:0008006" key="4">
    <source>
        <dbReference type="Google" id="ProtNLM"/>
    </source>
</evidence>
<sequence length="182" mass="20873">MEKFKAIKILLVVSMIGGGCLGLVPLYTSADFLIAEAQQAEHVPISKDSLSELEVNMLHPHMIKWNMTVIKDKIGIANNVNDVLQNTVFQNITRELADKTFSISNSSYNVIMFTSHSNYEYHLEGIKFHAIVNFRGNQYELYVFERGSFYKNSPIINKPWAWAYKGWVLNPNSVSYLQFYLP</sequence>
<evidence type="ECO:0000256" key="1">
    <source>
        <dbReference type="SAM" id="Phobius"/>
    </source>
</evidence>
<reference evidence="2 3" key="1">
    <citation type="submission" date="2016-04" db="EMBL/GenBank/DDBJ databases">
        <title>High quality genome of the nematocidal Bacillus thuringiensis MYBT18246.</title>
        <authorList>
            <person name="Hollensteiner J."/>
            <person name="Poehlein A."/>
            <person name="Sproeer C."/>
            <person name="Bunk B."/>
            <person name="Rosenstiel P."/>
            <person name="Schulenburg H."/>
            <person name="Liesegang H."/>
        </authorList>
    </citation>
    <scope>NUCLEOTIDE SEQUENCE [LARGE SCALE GENOMIC DNA]</scope>
    <source>
        <strain evidence="2 3">MYBT18246</strain>
        <plasmid evidence="2 3">p109822</plasmid>
    </source>
</reference>
<dbReference type="EMBL" id="CP015355">
    <property type="protein sequence ID" value="ANS52227.1"/>
    <property type="molecule type" value="Genomic_DNA"/>
</dbReference>
<organism evidence="2 3">
    <name type="scientific">Bacillus thuringiensis</name>
    <dbReference type="NCBI Taxonomy" id="1428"/>
    <lineage>
        <taxon>Bacteria</taxon>
        <taxon>Bacillati</taxon>
        <taxon>Bacillota</taxon>
        <taxon>Bacilli</taxon>
        <taxon>Bacillales</taxon>
        <taxon>Bacillaceae</taxon>
        <taxon>Bacillus</taxon>
        <taxon>Bacillus cereus group</taxon>
    </lineage>
</organism>
<keyword evidence="1" id="KW-1133">Transmembrane helix</keyword>
<gene>
    <name evidence="2" type="ORF">BT246_69360</name>
</gene>
<accession>A0A9W3SJE1</accession>
<dbReference type="AlphaFoldDB" id="A0A9W3SJE1"/>
<geneLocation type="plasmid" evidence="2 3">
    <name>p109822</name>
</geneLocation>
<keyword evidence="1" id="KW-0812">Transmembrane</keyword>
<dbReference type="Proteomes" id="UP000092743">
    <property type="component" value="Plasmid p109822"/>
</dbReference>